<feature type="transmembrane region" description="Helical" evidence="5">
    <location>
        <begin position="109"/>
        <end position="125"/>
    </location>
</feature>
<comment type="subcellular location">
    <subcellularLocation>
        <location evidence="1">Membrane</location>
        <topology evidence="1">Multi-pass membrane protein</topology>
    </subcellularLocation>
</comment>
<dbReference type="PANTHER" id="PTHR37422">
    <property type="entry name" value="TEICHURONIC ACID BIOSYNTHESIS PROTEIN TUAE"/>
    <property type="match status" value="1"/>
</dbReference>
<feature type="transmembrane region" description="Helical" evidence="5">
    <location>
        <begin position="224"/>
        <end position="240"/>
    </location>
</feature>
<feature type="transmembrane region" description="Helical" evidence="5">
    <location>
        <begin position="423"/>
        <end position="443"/>
    </location>
</feature>
<dbReference type="PANTHER" id="PTHR37422:SF13">
    <property type="entry name" value="LIPOPOLYSACCHARIDE BIOSYNTHESIS PROTEIN PA4999-RELATED"/>
    <property type="match status" value="1"/>
</dbReference>
<dbReference type="InterPro" id="IPR007016">
    <property type="entry name" value="O-antigen_ligase-rel_domated"/>
</dbReference>
<dbReference type="Pfam" id="PF04932">
    <property type="entry name" value="Wzy_C"/>
    <property type="match status" value="1"/>
</dbReference>
<feature type="transmembrane region" description="Helical" evidence="5">
    <location>
        <begin position="246"/>
        <end position="262"/>
    </location>
</feature>
<dbReference type="GO" id="GO:0016020">
    <property type="term" value="C:membrane"/>
    <property type="evidence" value="ECO:0007669"/>
    <property type="project" value="UniProtKB-SubCell"/>
</dbReference>
<dbReference type="RefSeq" id="WP_188758120.1">
    <property type="nucleotide sequence ID" value="NZ_BMJB01000001.1"/>
</dbReference>
<dbReference type="Proteomes" id="UP000648801">
    <property type="component" value="Unassembled WGS sequence"/>
</dbReference>
<protein>
    <recommendedName>
        <fullName evidence="6">O-antigen ligase-related domain-containing protein</fullName>
    </recommendedName>
</protein>
<keyword evidence="2 5" id="KW-0812">Transmembrane</keyword>
<feature type="transmembrane region" description="Helical" evidence="5">
    <location>
        <begin position="137"/>
        <end position="157"/>
    </location>
</feature>
<comment type="caution">
    <text evidence="7">The sequence shown here is derived from an EMBL/GenBank/DDBJ whole genome shotgun (WGS) entry which is preliminary data.</text>
</comment>
<feature type="transmembrane region" description="Helical" evidence="5">
    <location>
        <begin position="399"/>
        <end position="417"/>
    </location>
</feature>
<dbReference type="EMBL" id="BMJB01000001">
    <property type="protein sequence ID" value="GGA59913.1"/>
    <property type="molecule type" value="Genomic_DNA"/>
</dbReference>
<dbReference type="InterPro" id="IPR051533">
    <property type="entry name" value="WaaL-like"/>
</dbReference>
<evidence type="ECO:0000259" key="6">
    <source>
        <dbReference type="Pfam" id="PF04932"/>
    </source>
</evidence>
<evidence type="ECO:0000313" key="7">
    <source>
        <dbReference type="EMBL" id="GGA59913.1"/>
    </source>
</evidence>
<reference evidence="7" key="1">
    <citation type="journal article" date="2014" name="Int. J. Syst. Evol. Microbiol.">
        <title>Complete genome sequence of Corynebacterium casei LMG S-19264T (=DSM 44701T), isolated from a smear-ripened cheese.</title>
        <authorList>
            <consortium name="US DOE Joint Genome Institute (JGI-PGF)"/>
            <person name="Walter F."/>
            <person name="Albersmeier A."/>
            <person name="Kalinowski J."/>
            <person name="Ruckert C."/>
        </authorList>
    </citation>
    <scope>NUCLEOTIDE SEQUENCE</scope>
    <source>
        <strain evidence="7">CGMCC 1.15447</strain>
    </source>
</reference>
<feature type="domain" description="O-antigen ligase-related" evidence="6">
    <location>
        <begin position="229"/>
        <end position="375"/>
    </location>
</feature>
<evidence type="ECO:0000313" key="8">
    <source>
        <dbReference type="Proteomes" id="UP000648801"/>
    </source>
</evidence>
<evidence type="ECO:0000256" key="1">
    <source>
        <dbReference type="ARBA" id="ARBA00004141"/>
    </source>
</evidence>
<dbReference type="AlphaFoldDB" id="A0A916RKB4"/>
<feature type="transmembrane region" description="Helical" evidence="5">
    <location>
        <begin position="82"/>
        <end position="103"/>
    </location>
</feature>
<reference evidence="7" key="2">
    <citation type="submission" date="2020-09" db="EMBL/GenBank/DDBJ databases">
        <authorList>
            <person name="Sun Q."/>
            <person name="Zhou Y."/>
        </authorList>
    </citation>
    <scope>NUCLEOTIDE SEQUENCE</scope>
    <source>
        <strain evidence="7">CGMCC 1.15447</strain>
    </source>
</reference>
<feature type="transmembrane region" description="Helical" evidence="5">
    <location>
        <begin position="368"/>
        <end position="387"/>
    </location>
</feature>
<keyword evidence="4 5" id="KW-0472">Membrane</keyword>
<sequence length="469" mass="52441">MILVIILDFLVVVTLLVVAMQKGFTATLPVAAFFLVLFPEESKISIGGLFDITTQRLVVLMLFFLVLLMTKQRGASPEKLPLKGWIVLLTVWWTLSAINSIAFTDSAKSLFSLLLDYIAVYVIYAKYVPDVETVKKVLFGLASGVIVCSVFGVMEAYGHWSVISLFPVEIHRFGASGDLYQDTARGLRVQSTFGHPILFGTALALAIPMTLYLLSLAKKGRRKTFLWIGILLMFTCIFKASSRGPWMALAASLALLLFFGRGKIKKYMVIISMLTLTVLVVRPGVWETIWNDYAATVDPTSYQGQSYQYRYELYSLVSERLDQSFDRMLLGFGPQSFPMLHLTGKIEGRTMSFASCDSAFAELWAETGYVGLLIVCLMLALVIFRTVRCARRLPSPDNRLCLLFFVNLAAFCFEMTNAEIFGWGQQAIMLWIVIALTSTYPYLVKATLPSEEEIAAVDILVNEYHTVSS</sequence>
<feature type="transmembrane region" description="Helical" evidence="5">
    <location>
        <begin position="197"/>
        <end position="217"/>
    </location>
</feature>
<feature type="transmembrane region" description="Helical" evidence="5">
    <location>
        <begin position="49"/>
        <end position="70"/>
    </location>
</feature>
<keyword evidence="3 5" id="KW-1133">Transmembrane helix</keyword>
<keyword evidence="8" id="KW-1185">Reference proteome</keyword>
<accession>A0A916RKB4</accession>
<evidence type="ECO:0000256" key="3">
    <source>
        <dbReference type="ARBA" id="ARBA00022989"/>
    </source>
</evidence>
<proteinExistence type="predicted"/>
<gene>
    <name evidence="7" type="ORF">GCM10011507_09330</name>
</gene>
<organism evidence="7 8">
    <name type="scientific">Edaphobacter acidisoli</name>
    <dbReference type="NCBI Taxonomy" id="2040573"/>
    <lineage>
        <taxon>Bacteria</taxon>
        <taxon>Pseudomonadati</taxon>
        <taxon>Acidobacteriota</taxon>
        <taxon>Terriglobia</taxon>
        <taxon>Terriglobales</taxon>
        <taxon>Acidobacteriaceae</taxon>
        <taxon>Edaphobacter</taxon>
    </lineage>
</organism>
<feature type="transmembrane region" description="Helical" evidence="5">
    <location>
        <begin position="267"/>
        <end position="285"/>
    </location>
</feature>
<name>A0A916RKB4_9BACT</name>
<evidence type="ECO:0000256" key="2">
    <source>
        <dbReference type="ARBA" id="ARBA00022692"/>
    </source>
</evidence>
<evidence type="ECO:0000256" key="5">
    <source>
        <dbReference type="SAM" id="Phobius"/>
    </source>
</evidence>
<evidence type="ECO:0000256" key="4">
    <source>
        <dbReference type="ARBA" id="ARBA00023136"/>
    </source>
</evidence>